<evidence type="ECO:0000256" key="5">
    <source>
        <dbReference type="ARBA" id="ARBA00047503"/>
    </source>
</evidence>
<reference evidence="6 7" key="1">
    <citation type="submission" date="2020-08" db="EMBL/GenBank/DDBJ databases">
        <title>Bridging the membrane lipid divide: bacteria of the FCB group superphylum have the potential to synthesize archaeal ether lipids.</title>
        <authorList>
            <person name="Villanueva L."/>
            <person name="Von Meijenfeldt F.A.B."/>
            <person name="Westbye A.B."/>
            <person name="Yadav S."/>
            <person name="Hopmans E.C."/>
            <person name="Dutilh B.E."/>
            <person name="Sinninghe Damste J.S."/>
        </authorList>
    </citation>
    <scope>NUCLEOTIDE SEQUENCE [LARGE SCALE GENOMIC DNA]</scope>
    <source>
        <strain evidence="6">NIOZ-UU30</strain>
    </source>
</reference>
<dbReference type="EMBL" id="JACNJH010000270">
    <property type="protein sequence ID" value="MBC8363200.1"/>
    <property type="molecule type" value="Genomic_DNA"/>
</dbReference>
<gene>
    <name evidence="6" type="primary">waaF</name>
    <name evidence="6" type="ORF">H8E23_17590</name>
</gene>
<comment type="catalytic activity">
    <reaction evidence="5">
        <text>an L-alpha-D-Hep-(1-&gt;5)-[alpha-Kdo-(2-&gt;4)]-alpha-Kdo-(2-&gt;6)-lipid A + ADP-L-glycero-beta-D-manno-heptose = an L-alpha-D-Hep-(1-&gt;3)-L-alpha-D-Hep-(1-&gt;5)-[alpha-Kdo-(2-&gt;4)]-alpha-Kdo-(2-&gt;6)-lipid A + ADP + H(+)</text>
        <dbReference type="Rhea" id="RHEA:74071"/>
        <dbReference type="ChEBI" id="CHEBI:15378"/>
        <dbReference type="ChEBI" id="CHEBI:61506"/>
        <dbReference type="ChEBI" id="CHEBI:193068"/>
        <dbReference type="ChEBI" id="CHEBI:193069"/>
        <dbReference type="ChEBI" id="CHEBI:456216"/>
        <dbReference type="EC" id="2.4.99.24"/>
    </reaction>
</comment>
<evidence type="ECO:0000313" key="6">
    <source>
        <dbReference type="EMBL" id="MBC8363200.1"/>
    </source>
</evidence>
<dbReference type="Gene3D" id="3.40.50.2000">
    <property type="entry name" value="Glycogen Phosphorylase B"/>
    <property type="match status" value="2"/>
</dbReference>
<dbReference type="AlphaFoldDB" id="A0A8J6TII9"/>
<comment type="caution">
    <text evidence="6">The sequence shown here is derived from an EMBL/GenBank/DDBJ whole genome shotgun (WGS) entry which is preliminary data.</text>
</comment>
<dbReference type="GO" id="GO:0009244">
    <property type="term" value="P:lipopolysaccharide core region biosynthetic process"/>
    <property type="evidence" value="ECO:0007669"/>
    <property type="project" value="TreeGrafter"/>
</dbReference>
<organism evidence="6 7">
    <name type="scientific">Candidatus Desulfatibia profunda</name>
    <dbReference type="NCBI Taxonomy" id="2841695"/>
    <lineage>
        <taxon>Bacteria</taxon>
        <taxon>Pseudomonadati</taxon>
        <taxon>Thermodesulfobacteriota</taxon>
        <taxon>Desulfobacteria</taxon>
        <taxon>Desulfobacterales</taxon>
        <taxon>Desulfobacterales incertae sedis</taxon>
        <taxon>Candidatus Desulfatibia</taxon>
    </lineage>
</organism>
<evidence type="ECO:0000256" key="4">
    <source>
        <dbReference type="ARBA" id="ARBA00044042"/>
    </source>
</evidence>
<dbReference type="FunFam" id="3.40.50.2000:FF:000023">
    <property type="entry name" value="ADP-heptose--LPS heptosyltransferase II"/>
    <property type="match status" value="1"/>
</dbReference>
<dbReference type="PANTHER" id="PTHR30160:SF7">
    <property type="entry name" value="ADP-HEPTOSE--LPS HEPTOSYLTRANSFERASE 2"/>
    <property type="match status" value="1"/>
</dbReference>
<dbReference type="SUPFAM" id="SSF53756">
    <property type="entry name" value="UDP-Glycosyltransferase/glycogen phosphorylase"/>
    <property type="match status" value="1"/>
</dbReference>
<comment type="similarity">
    <text evidence="3">Belongs to the glycosyltransferase 9 family.</text>
</comment>
<keyword evidence="2" id="KW-0808">Transferase</keyword>
<dbReference type="InterPro" id="IPR051199">
    <property type="entry name" value="LPS_LOS_Heptosyltrfase"/>
</dbReference>
<dbReference type="CDD" id="cd03789">
    <property type="entry name" value="GT9_LPS_heptosyltransferase"/>
    <property type="match status" value="1"/>
</dbReference>
<dbReference type="InterPro" id="IPR002201">
    <property type="entry name" value="Glyco_trans_9"/>
</dbReference>
<evidence type="ECO:0000256" key="1">
    <source>
        <dbReference type="ARBA" id="ARBA00022676"/>
    </source>
</evidence>
<dbReference type="InterPro" id="IPR011910">
    <property type="entry name" value="RfaF"/>
</dbReference>
<proteinExistence type="inferred from homology"/>
<sequence length="350" mass="39151">MTIKLINTENIKRLLIRSTNWIGDAIMTTPAVRSIRENFPRAHISILAKPWVAPVFENSIHVDTVLIYDGSGRHKGIWGRLRLARDLRQYHFEAAILLQNAFEAALITFLAGIPLRIGYNTDGRSFLLTHPVPCKPEYKKYHQTRYYLNILQGAGLKNGNQDLFFIVNSKQRERAREILSEHGISKQERIVGINPSATYGPAKQWPIERYARLADKIQGLSDVRIVIFGGPEDIPLGRKISQMMKQTPVDLSGRTELGEAMALIERCSLFVTNDSGLMHVAAALNVLLIAIFGSTNSTTTGPLSSNSRIVQVPVECSPCLKPECLEGHLKCMGKIDVDMVFDVAKEMMRA</sequence>
<evidence type="ECO:0000313" key="7">
    <source>
        <dbReference type="Proteomes" id="UP000603434"/>
    </source>
</evidence>
<dbReference type="GO" id="GO:0005829">
    <property type="term" value="C:cytosol"/>
    <property type="evidence" value="ECO:0007669"/>
    <property type="project" value="TreeGrafter"/>
</dbReference>
<evidence type="ECO:0000256" key="3">
    <source>
        <dbReference type="ARBA" id="ARBA00043995"/>
    </source>
</evidence>
<keyword evidence="1" id="KW-0328">Glycosyltransferase</keyword>
<protein>
    <recommendedName>
        <fullName evidence="4">lipopolysaccharide heptosyltransferase II</fullName>
        <ecNumber evidence="4">2.4.99.24</ecNumber>
    </recommendedName>
</protein>
<dbReference type="PANTHER" id="PTHR30160">
    <property type="entry name" value="TETRAACYLDISACCHARIDE 4'-KINASE-RELATED"/>
    <property type="match status" value="1"/>
</dbReference>
<dbReference type="EC" id="2.4.99.24" evidence="4"/>
<evidence type="ECO:0000256" key="2">
    <source>
        <dbReference type="ARBA" id="ARBA00022679"/>
    </source>
</evidence>
<dbReference type="Proteomes" id="UP000603434">
    <property type="component" value="Unassembled WGS sequence"/>
</dbReference>
<dbReference type="Pfam" id="PF01075">
    <property type="entry name" value="Glyco_transf_9"/>
    <property type="match status" value="1"/>
</dbReference>
<accession>A0A8J6TII9</accession>
<dbReference type="NCBIfam" id="TIGR02195">
    <property type="entry name" value="heptsyl_trn_II"/>
    <property type="match status" value="1"/>
</dbReference>
<dbReference type="GO" id="GO:0008713">
    <property type="term" value="F:ADP-heptose-lipopolysaccharide heptosyltransferase activity"/>
    <property type="evidence" value="ECO:0007669"/>
    <property type="project" value="UniProtKB-EC"/>
</dbReference>
<name>A0A8J6TII9_9BACT</name>